<organism evidence="1 2">
    <name type="scientific">Eumeta variegata</name>
    <name type="common">Bagworm moth</name>
    <name type="synonym">Eumeta japonica</name>
    <dbReference type="NCBI Taxonomy" id="151549"/>
    <lineage>
        <taxon>Eukaryota</taxon>
        <taxon>Metazoa</taxon>
        <taxon>Ecdysozoa</taxon>
        <taxon>Arthropoda</taxon>
        <taxon>Hexapoda</taxon>
        <taxon>Insecta</taxon>
        <taxon>Pterygota</taxon>
        <taxon>Neoptera</taxon>
        <taxon>Endopterygota</taxon>
        <taxon>Lepidoptera</taxon>
        <taxon>Glossata</taxon>
        <taxon>Ditrysia</taxon>
        <taxon>Tineoidea</taxon>
        <taxon>Psychidae</taxon>
        <taxon>Oiketicinae</taxon>
        <taxon>Eumeta</taxon>
    </lineage>
</organism>
<keyword evidence="2" id="KW-1185">Reference proteome</keyword>
<reference evidence="1 2" key="1">
    <citation type="journal article" date="2019" name="Commun. Biol.">
        <title>The bagworm genome reveals a unique fibroin gene that provides high tensile strength.</title>
        <authorList>
            <person name="Kono N."/>
            <person name="Nakamura H."/>
            <person name="Ohtoshi R."/>
            <person name="Tomita M."/>
            <person name="Numata K."/>
            <person name="Arakawa K."/>
        </authorList>
    </citation>
    <scope>NUCLEOTIDE SEQUENCE [LARGE SCALE GENOMIC DNA]</scope>
</reference>
<proteinExistence type="predicted"/>
<dbReference type="AlphaFoldDB" id="A0A4C1VB84"/>
<dbReference type="InterPro" id="IPR052709">
    <property type="entry name" value="Transposase-MT_Hybrid"/>
</dbReference>
<dbReference type="OrthoDB" id="10065579at2759"/>
<protein>
    <recommendedName>
        <fullName evidence="3">Mariner Mos1 transposase</fullName>
    </recommendedName>
</protein>
<evidence type="ECO:0000313" key="2">
    <source>
        <dbReference type="Proteomes" id="UP000299102"/>
    </source>
</evidence>
<comment type="caution">
    <text evidence="1">The sequence shown here is derived from an EMBL/GenBank/DDBJ whole genome shotgun (WGS) entry which is preliminary data.</text>
</comment>
<name>A0A4C1VB84_EUMVA</name>
<dbReference type="EMBL" id="BGZK01000313">
    <property type="protein sequence ID" value="GBP36046.1"/>
    <property type="molecule type" value="Genomic_DNA"/>
</dbReference>
<evidence type="ECO:0008006" key="3">
    <source>
        <dbReference type="Google" id="ProtNLM"/>
    </source>
</evidence>
<sequence>MSNNELRLDDESLMMEPARGWRIYSMVTVVNTDRPDETSFARSSATRPRPSDGVIYHTVKRLENVCHDWDLDENTATVSLLDPLSMTRALYVPRCTQGMYSTTIQDRSATATSLLLVPMPRDNNVAASSMSTLFLMRKKKYLDRKDDKNISWRRNNKSSVNTKPPVDPVTESVLIFSAESILWDLEQFCEPVATLDRSSVRVAETYVCTNHDVILHADSSGADRNPDDMKFSDEMHRQFFAKYKRGRNSCEDEVKTGRPPTATIQANVQTVEKLIRENRTNTYKEVEQKLDIGLAAVQIIIHDHLSFCRDCSRWVPHKRTDWCDKTPKSDLVLLWHHDDVVSHYAIEVNKTSAGCISVERQSADALKGVKSYREHLSPI</sequence>
<dbReference type="PANTHER" id="PTHR46060">
    <property type="entry name" value="MARINER MOS1 TRANSPOSASE-LIKE PROTEIN"/>
    <property type="match status" value="1"/>
</dbReference>
<gene>
    <name evidence="1" type="ORF">EVAR_29176_1</name>
</gene>
<dbReference type="PANTHER" id="PTHR46060:SF1">
    <property type="entry name" value="MARINER MOS1 TRANSPOSASE-LIKE PROTEIN"/>
    <property type="match status" value="1"/>
</dbReference>
<dbReference type="Proteomes" id="UP000299102">
    <property type="component" value="Unassembled WGS sequence"/>
</dbReference>
<accession>A0A4C1VB84</accession>
<evidence type="ECO:0000313" key="1">
    <source>
        <dbReference type="EMBL" id="GBP36046.1"/>
    </source>
</evidence>